<comment type="caution">
    <text evidence="3">The sequence shown here is derived from an EMBL/GenBank/DDBJ whole genome shotgun (WGS) entry which is preliminary data.</text>
</comment>
<organism evidence="3 4">
    <name type="scientific">Pacificimonas flava</name>
    <dbReference type="NCBI Taxonomy" id="1234595"/>
    <lineage>
        <taxon>Bacteria</taxon>
        <taxon>Pseudomonadati</taxon>
        <taxon>Pseudomonadota</taxon>
        <taxon>Alphaproteobacteria</taxon>
        <taxon>Sphingomonadales</taxon>
        <taxon>Sphingosinicellaceae</taxon>
        <taxon>Pacificimonas</taxon>
    </lineage>
</organism>
<accession>A0A219B864</accession>
<dbReference type="OrthoDB" id="7501218at2"/>
<feature type="domain" description="DUF4136" evidence="2">
    <location>
        <begin position="38"/>
        <end position="192"/>
    </location>
</feature>
<dbReference type="RefSeq" id="WP_088713279.1">
    <property type="nucleotide sequence ID" value="NZ_NFZT01000001.1"/>
</dbReference>
<gene>
    <name evidence="3" type="ORF">B5C34_01510</name>
</gene>
<dbReference type="Proteomes" id="UP000198462">
    <property type="component" value="Unassembled WGS sequence"/>
</dbReference>
<name>A0A219B864_9SPHN</name>
<evidence type="ECO:0000256" key="1">
    <source>
        <dbReference type="SAM" id="SignalP"/>
    </source>
</evidence>
<proteinExistence type="predicted"/>
<reference evidence="4" key="1">
    <citation type="submission" date="2017-05" db="EMBL/GenBank/DDBJ databases">
        <authorList>
            <person name="Lin X."/>
        </authorList>
    </citation>
    <scope>NUCLEOTIDE SEQUENCE [LARGE SCALE GENOMIC DNA]</scope>
    <source>
        <strain evidence="4">JLT2012</strain>
    </source>
</reference>
<evidence type="ECO:0000313" key="3">
    <source>
        <dbReference type="EMBL" id="OWV34580.1"/>
    </source>
</evidence>
<dbReference type="InterPro" id="IPR025411">
    <property type="entry name" value="DUF4136"/>
</dbReference>
<dbReference type="PROSITE" id="PS51257">
    <property type="entry name" value="PROKAR_LIPOPROTEIN"/>
    <property type="match status" value="1"/>
</dbReference>
<keyword evidence="1" id="KW-0732">Signal</keyword>
<protein>
    <recommendedName>
        <fullName evidence="2">DUF4136 domain-containing protein</fullName>
    </recommendedName>
</protein>
<sequence>MTILKAAVLGAALSLTAACAAPFTADVSRFQRLPAPTGQSFAIVAAEEAKTGSLEFGTYARYVAGELIDEGYREVANPEAADLIVALDYGVGDPREKVATRPGSYGGFARYRYGWYGYRYPIFYDPWFYGYPGMHDRDVYSYTVYNAFLDMVIREDSGEPVFEGRAMTTSRDNDLPELVPNLVTAMFTDFPGNNGRTIRVKVPQDDR</sequence>
<feature type="chain" id="PRO_5012826830" description="DUF4136 domain-containing protein" evidence="1">
    <location>
        <begin position="21"/>
        <end position="207"/>
    </location>
</feature>
<evidence type="ECO:0000313" key="4">
    <source>
        <dbReference type="Proteomes" id="UP000198462"/>
    </source>
</evidence>
<dbReference type="AlphaFoldDB" id="A0A219B864"/>
<keyword evidence="4" id="KW-1185">Reference proteome</keyword>
<feature type="signal peptide" evidence="1">
    <location>
        <begin position="1"/>
        <end position="20"/>
    </location>
</feature>
<dbReference type="EMBL" id="NFZT01000001">
    <property type="protein sequence ID" value="OWV34580.1"/>
    <property type="molecule type" value="Genomic_DNA"/>
</dbReference>
<dbReference type="Gene3D" id="3.30.160.670">
    <property type="match status" value="1"/>
</dbReference>
<evidence type="ECO:0000259" key="2">
    <source>
        <dbReference type="Pfam" id="PF13590"/>
    </source>
</evidence>
<dbReference type="Pfam" id="PF13590">
    <property type="entry name" value="DUF4136"/>
    <property type="match status" value="1"/>
</dbReference>